<dbReference type="AlphaFoldDB" id="A0A1H4JGI7"/>
<evidence type="ECO:0000313" key="15">
    <source>
        <dbReference type="Proteomes" id="UP000182652"/>
    </source>
</evidence>
<feature type="transmembrane region" description="Helical" evidence="12">
    <location>
        <begin position="349"/>
        <end position="371"/>
    </location>
</feature>
<evidence type="ECO:0000256" key="4">
    <source>
        <dbReference type="ARBA" id="ARBA00022449"/>
    </source>
</evidence>
<dbReference type="PANTHER" id="PTHR43562">
    <property type="entry name" value="NAPA-TYPE SODIUM/HYDROGEN ANTIPORTER"/>
    <property type="match status" value="1"/>
</dbReference>
<evidence type="ECO:0000256" key="9">
    <source>
        <dbReference type="ARBA" id="ARBA00023136"/>
    </source>
</evidence>
<evidence type="ECO:0000256" key="7">
    <source>
        <dbReference type="ARBA" id="ARBA00023053"/>
    </source>
</evidence>
<dbReference type="Gene3D" id="1.20.1530.20">
    <property type="match status" value="1"/>
</dbReference>
<reference evidence="14 15" key="1">
    <citation type="submission" date="2016-10" db="EMBL/GenBank/DDBJ databases">
        <authorList>
            <person name="de Groot N.N."/>
        </authorList>
    </citation>
    <scope>NUCLEOTIDE SEQUENCE [LARGE SCALE GENOMIC DNA]</scope>
    <source>
        <strain evidence="14 15">DSM 10495</strain>
    </source>
</reference>
<feature type="transmembrane region" description="Helical" evidence="12">
    <location>
        <begin position="292"/>
        <end position="311"/>
    </location>
</feature>
<feature type="transmembrane region" description="Helical" evidence="12">
    <location>
        <begin position="88"/>
        <end position="111"/>
    </location>
</feature>
<dbReference type="GO" id="GO:1902600">
    <property type="term" value="P:proton transmembrane transport"/>
    <property type="evidence" value="ECO:0007669"/>
    <property type="project" value="InterPro"/>
</dbReference>
<evidence type="ECO:0000256" key="5">
    <source>
        <dbReference type="ARBA" id="ARBA00022692"/>
    </source>
</evidence>
<evidence type="ECO:0000256" key="2">
    <source>
        <dbReference type="ARBA" id="ARBA00005551"/>
    </source>
</evidence>
<comment type="similarity">
    <text evidence="2">Belongs to the monovalent cation:proton antiporter 2 (CPA2) transporter (TC 2.A.37) family.</text>
</comment>
<feature type="transmembrane region" description="Helical" evidence="12">
    <location>
        <begin position="172"/>
        <end position="192"/>
    </location>
</feature>
<feature type="region of interest" description="Disordered" evidence="11">
    <location>
        <begin position="379"/>
        <end position="409"/>
    </location>
</feature>
<name>A0A1H4JGI7_9MICC</name>
<evidence type="ECO:0000256" key="6">
    <source>
        <dbReference type="ARBA" id="ARBA00022989"/>
    </source>
</evidence>
<keyword evidence="15" id="KW-1185">Reference proteome</keyword>
<keyword evidence="7" id="KW-0915">Sodium</keyword>
<accession>A0A1H4JGI7</accession>
<keyword evidence="6 12" id="KW-1133">Transmembrane helix</keyword>
<dbReference type="EMBL" id="FNSN01000003">
    <property type="protein sequence ID" value="SEB45410.1"/>
    <property type="molecule type" value="Genomic_DNA"/>
</dbReference>
<dbReference type="PANTHER" id="PTHR43562:SF3">
    <property type="entry name" value="SODIUM ION_PROTON EXCHANGER (EUROFUNG)"/>
    <property type="match status" value="1"/>
</dbReference>
<comment type="subcellular location">
    <subcellularLocation>
        <location evidence="1">Membrane</location>
        <topology evidence="1">Multi-pass membrane protein</topology>
    </subcellularLocation>
</comment>
<feature type="transmembrane region" description="Helical" evidence="12">
    <location>
        <begin position="144"/>
        <end position="166"/>
    </location>
</feature>
<organism evidence="14 15">
    <name type="scientific">Arthrobacter woluwensis</name>
    <dbReference type="NCBI Taxonomy" id="156980"/>
    <lineage>
        <taxon>Bacteria</taxon>
        <taxon>Bacillati</taxon>
        <taxon>Actinomycetota</taxon>
        <taxon>Actinomycetes</taxon>
        <taxon>Micrococcales</taxon>
        <taxon>Micrococcaceae</taxon>
        <taxon>Arthrobacter</taxon>
    </lineage>
</organism>
<dbReference type="InterPro" id="IPR038770">
    <property type="entry name" value="Na+/solute_symporter_sf"/>
</dbReference>
<evidence type="ECO:0000256" key="11">
    <source>
        <dbReference type="SAM" id="MobiDB-lite"/>
    </source>
</evidence>
<keyword evidence="4" id="KW-0050">Antiport</keyword>
<dbReference type="GO" id="GO:0006814">
    <property type="term" value="P:sodium ion transport"/>
    <property type="evidence" value="ECO:0007669"/>
    <property type="project" value="UniProtKB-KW"/>
</dbReference>
<feature type="compositionally biased region" description="Low complexity" evidence="11">
    <location>
        <begin position="398"/>
        <end position="409"/>
    </location>
</feature>
<evidence type="ECO:0000256" key="12">
    <source>
        <dbReference type="SAM" id="Phobius"/>
    </source>
</evidence>
<dbReference type="Pfam" id="PF00999">
    <property type="entry name" value="Na_H_Exchanger"/>
    <property type="match status" value="1"/>
</dbReference>
<dbReference type="GO" id="GO:0015297">
    <property type="term" value="F:antiporter activity"/>
    <property type="evidence" value="ECO:0007669"/>
    <property type="project" value="UniProtKB-KW"/>
</dbReference>
<keyword evidence="3" id="KW-0813">Transport</keyword>
<dbReference type="GO" id="GO:0016020">
    <property type="term" value="C:membrane"/>
    <property type="evidence" value="ECO:0007669"/>
    <property type="project" value="UniProtKB-SubCell"/>
</dbReference>
<evidence type="ECO:0000256" key="1">
    <source>
        <dbReference type="ARBA" id="ARBA00004141"/>
    </source>
</evidence>
<sequence>MGFPALSLVVLVALLGPLLALPRRWHLPLVLGELVAGLVIGRTGFGLVDASDETFTFLADLGFALIMFVAGTHVPVRDARIRRALGRGAIRFGVTAVVSVLLGLGIAALFGLAHAPLYAVLLASSSAALVLPIVDGLRLGGPQVLQTIAAVALADTAAIVALPLAIDPAHAPRAALGALAVGACAVVLFFVLRQGERSGIRRRIHTVSEDRLFAVELRVQLAVLFALAALATLTHVSIMLAGFSFGLAVSAVGEPRRLARQLFAITEGFLGPLFFVWLGASLNMRELAVNPAMIGLGVALGFGAVLSHAVGRFLGAPLPLAVLACAQLGVPVAAATIGTQNHLLAPGEASALILGALLTIAATTVSGAFAARNFTVAEDDANRPATTSPSSAPPPEATPQAPAAGDVSS</sequence>
<dbReference type="STRING" id="156980.SAMN04489745_0170"/>
<evidence type="ECO:0000259" key="13">
    <source>
        <dbReference type="Pfam" id="PF00999"/>
    </source>
</evidence>
<evidence type="ECO:0000256" key="8">
    <source>
        <dbReference type="ARBA" id="ARBA00023065"/>
    </source>
</evidence>
<feature type="transmembrane region" description="Helical" evidence="12">
    <location>
        <begin position="262"/>
        <end position="280"/>
    </location>
</feature>
<dbReference type="RefSeq" id="WP_082724306.1">
    <property type="nucleotide sequence ID" value="NZ_FNSN01000003.1"/>
</dbReference>
<keyword evidence="9 12" id="KW-0472">Membrane</keyword>
<evidence type="ECO:0000256" key="3">
    <source>
        <dbReference type="ARBA" id="ARBA00022448"/>
    </source>
</evidence>
<keyword evidence="5 12" id="KW-0812">Transmembrane</keyword>
<protein>
    <submittedName>
        <fullName evidence="14">Kef-type K+ transport system, membrane component KefB</fullName>
    </submittedName>
</protein>
<keyword evidence="10" id="KW-0739">Sodium transport</keyword>
<evidence type="ECO:0000313" key="14">
    <source>
        <dbReference type="EMBL" id="SEB45410.1"/>
    </source>
</evidence>
<proteinExistence type="inferred from homology"/>
<evidence type="ECO:0000256" key="10">
    <source>
        <dbReference type="ARBA" id="ARBA00023201"/>
    </source>
</evidence>
<dbReference type="InterPro" id="IPR006153">
    <property type="entry name" value="Cation/H_exchanger_TM"/>
</dbReference>
<feature type="domain" description="Cation/H+ exchanger transmembrane" evidence="13">
    <location>
        <begin position="10"/>
        <end position="361"/>
    </location>
</feature>
<dbReference type="Proteomes" id="UP000182652">
    <property type="component" value="Unassembled WGS sequence"/>
</dbReference>
<feature type="transmembrane region" description="Helical" evidence="12">
    <location>
        <begin position="117"/>
        <end position="137"/>
    </location>
</feature>
<keyword evidence="8" id="KW-0406">Ion transport</keyword>
<feature type="transmembrane region" description="Helical" evidence="12">
    <location>
        <begin position="55"/>
        <end position="76"/>
    </location>
</feature>
<gene>
    <name evidence="14" type="ORF">SAMN04489745_0170</name>
</gene>